<accession>A0A218WXW5</accession>
<evidence type="ECO:0000313" key="2">
    <source>
        <dbReference type="Proteomes" id="UP000197138"/>
    </source>
</evidence>
<protein>
    <submittedName>
        <fullName evidence="1">Uncharacterized protein</fullName>
    </submittedName>
</protein>
<dbReference type="AlphaFoldDB" id="A0A218WXW5"/>
<dbReference type="Proteomes" id="UP000197138">
    <property type="component" value="Unassembled WGS sequence"/>
</dbReference>
<name>A0A218WXW5_PUNGR</name>
<reference evidence="2" key="1">
    <citation type="journal article" date="2017" name="Plant J.">
        <title>The pomegranate (Punica granatum L.) genome and the genomics of punicalagin biosynthesis.</title>
        <authorList>
            <person name="Qin G."/>
            <person name="Xu C."/>
            <person name="Ming R."/>
            <person name="Tang H."/>
            <person name="Guyot R."/>
            <person name="Kramer E.M."/>
            <person name="Hu Y."/>
            <person name="Yi X."/>
            <person name="Qi Y."/>
            <person name="Xu X."/>
            <person name="Gao Z."/>
            <person name="Pan H."/>
            <person name="Jian J."/>
            <person name="Tian Y."/>
            <person name="Yue Z."/>
            <person name="Xu Y."/>
        </authorList>
    </citation>
    <scope>NUCLEOTIDE SEQUENCE [LARGE SCALE GENOMIC DNA]</scope>
    <source>
        <strain evidence="2">cv. Dabenzi</strain>
    </source>
</reference>
<comment type="caution">
    <text evidence="1">The sequence shown here is derived from an EMBL/GenBank/DDBJ whole genome shotgun (WGS) entry which is preliminary data.</text>
</comment>
<evidence type="ECO:0000313" key="1">
    <source>
        <dbReference type="EMBL" id="OWM77715.1"/>
    </source>
</evidence>
<gene>
    <name evidence="1" type="ORF">CDL15_Pgr012417</name>
</gene>
<organism evidence="1 2">
    <name type="scientific">Punica granatum</name>
    <name type="common">Pomegranate</name>
    <dbReference type="NCBI Taxonomy" id="22663"/>
    <lineage>
        <taxon>Eukaryota</taxon>
        <taxon>Viridiplantae</taxon>
        <taxon>Streptophyta</taxon>
        <taxon>Embryophyta</taxon>
        <taxon>Tracheophyta</taxon>
        <taxon>Spermatophyta</taxon>
        <taxon>Magnoliopsida</taxon>
        <taxon>eudicotyledons</taxon>
        <taxon>Gunneridae</taxon>
        <taxon>Pentapetalae</taxon>
        <taxon>rosids</taxon>
        <taxon>malvids</taxon>
        <taxon>Myrtales</taxon>
        <taxon>Lythraceae</taxon>
        <taxon>Punica</taxon>
    </lineage>
</organism>
<sequence>MPWGVFCGGFEARRIPEKGCTVVGSEGPEMDYLAPGEKPACTGSSGWLHRLARLVLTPKRMLEMFVISSWRAKARANRKSKKKLVKKKL</sequence>
<proteinExistence type="predicted"/>
<dbReference type="EMBL" id="MTKT01002520">
    <property type="protein sequence ID" value="OWM77715.1"/>
    <property type="molecule type" value="Genomic_DNA"/>
</dbReference>